<dbReference type="AlphaFoldDB" id="A0A1F5EAI3"/>
<sequence length="105" mass="12285">MRWTFAVLVMLMILAGVHFYYQDRESWYVAEVVSIEVGETRTVWAGGFGINQPKELREVEIRFRDGNRIKDWAETPLPPIGQGSRVELRQRSYGGVEFYHVKVQH</sequence>
<accession>A0A1F5EAI3</accession>
<dbReference type="Proteomes" id="UP000178583">
    <property type="component" value="Unassembled WGS sequence"/>
</dbReference>
<protein>
    <submittedName>
        <fullName evidence="1">Uncharacterized protein</fullName>
    </submittedName>
</protein>
<dbReference type="STRING" id="1797472.A2215_04360"/>
<proteinExistence type="predicted"/>
<organism evidence="1 2">
    <name type="scientific">Candidatus Berkelbacteria bacterium RIFOXYA2_FULL_43_10</name>
    <dbReference type="NCBI Taxonomy" id="1797472"/>
    <lineage>
        <taxon>Bacteria</taxon>
        <taxon>Candidatus Berkelbacteria</taxon>
    </lineage>
</organism>
<evidence type="ECO:0000313" key="1">
    <source>
        <dbReference type="EMBL" id="OGD64412.1"/>
    </source>
</evidence>
<name>A0A1F5EAI3_9BACT</name>
<dbReference type="EMBL" id="MEZY01000019">
    <property type="protein sequence ID" value="OGD64412.1"/>
    <property type="molecule type" value="Genomic_DNA"/>
</dbReference>
<comment type="caution">
    <text evidence="1">The sequence shown here is derived from an EMBL/GenBank/DDBJ whole genome shotgun (WGS) entry which is preliminary data.</text>
</comment>
<gene>
    <name evidence="1" type="ORF">A2215_04360</name>
</gene>
<reference evidence="1 2" key="1">
    <citation type="journal article" date="2016" name="Nat. Commun.">
        <title>Thousands of microbial genomes shed light on interconnected biogeochemical processes in an aquifer system.</title>
        <authorList>
            <person name="Anantharaman K."/>
            <person name="Brown C.T."/>
            <person name="Hug L.A."/>
            <person name="Sharon I."/>
            <person name="Castelle C.J."/>
            <person name="Probst A.J."/>
            <person name="Thomas B.C."/>
            <person name="Singh A."/>
            <person name="Wilkins M.J."/>
            <person name="Karaoz U."/>
            <person name="Brodie E.L."/>
            <person name="Williams K.H."/>
            <person name="Hubbard S.S."/>
            <person name="Banfield J.F."/>
        </authorList>
    </citation>
    <scope>NUCLEOTIDE SEQUENCE [LARGE SCALE GENOMIC DNA]</scope>
</reference>
<evidence type="ECO:0000313" key="2">
    <source>
        <dbReference type="Proteomes" id="UP000178583"/>
    </source>
</evidence>